<evidence type="ECO:0000256" key="3">
    <source>
        <dbReference type="ARBA" id="ARBA00022679"/>
    </source>
</evidence>
<accession>A0A915NYI3</accession>
<dbReference type="GO" id="GO:0005886">
    <property type="term" value="C:plasma membrane"/>
    <property type="evidence" value="ECO:0007669"/>
    <property type="project" value="TreeGrafter"/>
</dbReference>
<comment type="subcellular location">
    <subcellularLocation>
        <location evidence="1">Membrane</location>
        <topology evidence="1">Multi-pass membrane protein</topology>
    </subcellularLocation>
</comment>
<sequence>MLVTQLPAGYKNNEVRCRPSINKINRTLSIYLIRTLEQTIHVGLQDNSKQMLCGDFLFSGHTLIMVISALSISKYIDRRFKYIKWTHYTCDVIIALLASKALFILKNEFEIPLIGNYLLHLHKENRRNNVQDLNKSMSSNSSTITTAAVESV</sequence>
<dbReference type="GO" id="GO:0046513">
    <property type="term" value="P:ceramide biosynthetic process"/>
    <property type="evidence" value="ECO:0007669"/>
    <property type="project" value="TreeGrafter"/>
</dbReference>
<dbReference type="Proteomes" id="UP000887560">
    <property type="component" value="Unplaced"/>
</dbReference>
<comment type="similarity">
    <text evidence="2">Belongs to the sphingomyelin synthase family.</text>
</comment>
<dbReference type="Pfam" id="PF14360">
    <property type="entry name" value="PAP2_C"/>
    <property type="match status" value="1"/>
</dbReference>
<evidence type="ECO:0000259" key="9">
    <source>
        <dbReference type="Pfam" id="PF14360"/>
    </source>
</evidence>
<keyword evidence="5" id="KW-0746">Sphingolipid metabolism</keyword>
<keyword evidence="7" id="KW-0443">Lipid metabolism</keyword>
<dbReference type="GO" id="GO:0005789">
    <property type="term" value="C:endoplasmic reticulum membrane"/>
    <property type="evidence" value="ECO:0007669"/>
    <property type="project" value="TreeGrafter"/>
</dbReference>
<keyword evidence="10" id="KW-1185">Reference proteome</keyword>
<dbReference type="AlphaFoldDB" id="A0A915NYI3"/>
<evidence type="ECO:0000256" key="4">
    <source>
        <dbReference type="ARBA" id="ARBA00022692"/>
    </source>
</evidence>
<dbReference type="InterPro" id="IPR025749">
    <property type="entry name" value="Sphingomyelin_synth-like_dom"/>
</dbReference>
<dbReference type="GO" id="GO:0047493">
    <property type="term" value="F:ceramide cholinephosphotransferase activity"/>
    <property type="evidence" value="ECO:0007669"/>
    <property type="project" value="TreeGrafter"/>
</dbReference>
<evidence type="ECO:0000313" key="11">
    <source>
        <dbReference type="WBParaSite" id="scf7180000422640.g9359"/>
    </source>
</evidence>
<keyword evidence="6" id="KW-1133">Transmembrane helix</keyword>
<evidence type="ECO:0000256" key="8">
    <source>
        <dbReference type="ARBA" id="ARBA00023136"/>
    </source>
</evidence>
<dbReference type="PANTHER" id="PTHR21290">
    <property type="entry name" value="SPHINGOMYELIN SYNTHETASE"/>
    <property type="match status" value="1"/>
</dbReference>
<organism evidence="10 11">
    <name type="scientific">Meloidogyne floridensis</name>
    <dbReference type="NCBI Taxonomy" id="298350"/>
    <lineage>
        <taxon>Eukaryota</taxon>
        <taxon>Metazoa</taxon>
        <taxon>Ecdysozoa</taxon>
        <taxon>Nematoda</taxon>
        <taxon>Chromadorea</taxon>
        <taxon>Rhabditida</taxon>
        <taxon>Tylenchina</taxon>
        <taxon>Tylenchomorpha</taxon>
        <taxon>Tylenchoidea</taxon>
        <taxon>Meloidogynidae</taxon>
        <taxon>Meloidogyninae</taxon>
        <taxon>Meloidogyne</taxon>
    </lineage>
</organism>
<evidence type="ECO:0000313" key="10">
    <source>
        <dbReference type="Proteomes" id="UP000887560"/>
    </source>
</evidence>
<protein>
    <submittedName>
        <fullName evidence="11">Sphingomyelin synthase-like domain-containing protein</fullName>
    </submittedName>
</protein>
<reference evidence="11" key="1">
    <citation type="submission" date="2022-11" db="UniProtKB">
        <authorList>
            <consortium name="WormBaseParasite"/>
        </authorList>
    </citation>
    <scope>IDENTIFICATION</scope>
</reference>
<proteinExistence type="inferred from homology"/>
<dbReference type="GO" id="GO:0000139">
    <property type="term" value="C:Golgi membrane"/>
    <property type="evidence" value="ECO:0007669"/>
    <property type="project" value="TreeGrafter"/>
</dbReference>
<dbReference type="GO" id="GO:0006686">
    <property type="term" value="P:sphingomyelin biosynthetic process"/>
    <property type="evidence" value="ECO:0007669"/>
    <property type="project" value="TreeGrafter"/>
</dbReference>
<name>A0A915NYI3_9BILA</name>
<dbReference type="WBParaSite" id="scf7180000422640.g9359">
    <property type="protein sequence ID" value="scf7180000422640.g9359"/>
    <property type="gene ID" value="scf7180000422640.g9359"/>
</dbReference>
<feature type="domain" description="Sphingomyelin synthase-like" evidence="9">
    <location>
        <begin position="53"/>
        <end position="85"/>
    </location>
</feature>
<evidence type="ECO:0000256" key="7">
    <source>
        <dbReference type="ARBA" id="ARBA00023098"/>
    </source>
</evidence>
<keyword evidence="8" id="KW-0472">Membrane</keyword>
<keyword evidence="3" id="KW-0808">Transferase</keyword>
<evidence type="ECO:0000256" key="1">
    <source>
        <dbReference type="ARBA" id="ARBA00004141"/>
    </source>
</evidence>
<evidence type="ECO:0000256" key="5">
    <source>
        <dbReference type="ARBA" id="ARBA00022919"/>
    </source>
</evidence>
<evidence type="ECO:0000256" key="2">
    <source>
        <dbReference type="ARBA" id="ARBA00005441"/>
    </source>
</evidence>
<evidence type="ECO:0000256" key="6">
    <source>
        <dbReference type="ARBA" id="ARBA00022989"/>
    </source>
</evidence>
<dbReference type="GO" id="GO:0033188">
    <property type="term" value="F:sphingomyelin synthase activity"/>
    <property type="evidence" value="ECO:0007669"/>
    <property type="project" value="TreeGrafter"/>
</dbReference>
<dbReference type="PANTHER" id="PTHR21290:SF34">
    <property type="entry name" value="PHOSPHATIDYLCHOLINE:CERAMIDE CHOLINEPHOSPHOTRANSFERASE 3-RELATED"/>
    <property type="match status" value="1"/>
</dbReference>
<keyword evidence="4" id="KW-0812">Transmembrane</keyword>
<dbReference type="InterPro" id="IPR045221">
    <property type="entry name" value="Sphingomyelin_synth-like"/>
</dbReference>